<keyword evidence="4" id="KW-0539">Nucleus</keyword>
<evidence type="ECO:0000256" key="2">
    <source>
        <dbReference type="ARBA" id="ARBA00022490"/>
    </source>
</evidence>
<dbReference type="SUPFAM" id="SSF56235">
    <property type="entry name" value="N-terminal nucleophile aminohydrolases (Ntn hydrolases)"/>
    <property type="match status" value="1"/>
</dbReference>
<comment type="caution">
    <text evidence="5">The sequence shown here is derived from an EMBL/GenBank/DDBJ whole genome shotgun (WGS) entry which is preliminary data.</text>
</comment>
<evidence type="ECO:0000256" key="3">
    <source>
        <dbReference type="ARBA" id="ARBA00022942"/>
    </source>
</evidence>
<keyword evidence="2" id="KW-0963">Cytoplasm</keyword>
<keyword evidence="3 5" id="KW-0647">Proteasome</keyword>
<dbReference type="GO" id="GO:0005737">
    <property type="term" value="C:cytoplasm"/>
    <property type="evidence" value="ECO:0007669"/>
    <property type="project" value="TreeGrafter"/>
</dbReference>
<accession>A0AAV5RD97</accession>
<comment type="subcellular location">
    <subcellularLocation>
        <location evidence="1">Nucleus</location>
    </subcellularLocation>
</comment>
<dbReference type="GO" id="GO:0005634">
    <property type="term" value="C:nucleus"/>
    <property type="evidence" value="ECO:0007669"/>
    <property type="project" value="UniProtKB-SubCell"/>
</dbReference>
<reference evidence="5 6" key="1">
    <citation type="journal article" date="2023" name="Elife">
        <title>Identification of key yeast species and microbe-microbe interactions impacting larval growth of Drosophila in the wild.</title>
        <authorList>
            <person name="Mure A."/>
            <person name="Sugiura Y."/>
            <person name="Maeda R."/>
            <person name="Honda K."/>
            <person name="Sakurai N."/>
            <person name="Takahashi Y."/>
            <person name="Watada M."/>
            <person name="Katoh T."/>
            <person name="Gotoh A."/>
            <person name="Gotoh Y."/>
            <person name="Taniguchi I."/>
            <person name="Nakamura K."/>
            <person name="Hayashi T."/>
            <person name="Katayama T."/>
            <person name="Uemura T."/>
            <person name="Hattori Y."/>
        </authorList>
    </citation>
    <scope>NUCLEOTIDE SEQUENCE [LARGE SCALE GENOMIC DNA]</scope>
    <source>
        <strain evidence="5 6">SB-73</strain>
    </source>
</reference>
<dbReference type="Pfam" id="PF00227">
    <property type="entry name" value="Proteasome"/>
    <property type="match status" value="1"/>
</dbReference>
<evidence type="ECO:0000256" key="4">
    <source>
        <dbReference type="ARBA" id="ARBA00023242"/>
    </source>
</evidence>
<dbReference type="PANTHER" id="PTHR32194">
    <property type="entry name" value="METALLOPROTEASE TLDD"/>
    <property type="match status" value="1"/>
</dbReference>
<sequence length="223" mass="24569">MSRFNPYGDSSGGSSLAIAGADFAILAGDTRHSTGFSIDSRDQSQIADLGDGLFLTSNGFSADAKQLVDDLRTQIKWYHHNNNDHKLSISAAARTTMMLLYGKRFFPYYVNPIMIGMADDGTGAVYSFDPLGSYDREPSRAAGHASELLMPFLDNQVTFANQLDPQTGEPRKRLDLDLQTAVDLVKDAFTGAAERQVQVGDTLEIVILTKDGVDRQYYDLRRD</sequence>
<dbReference type="PANTHER" id="PTHR32194:SF2">
    <property type="entry name" value="PROTEASOME SUBUNIT BETA TYPE-1"/>
    <property type="match status" value="1"/>
</dbReference>
<dbReference type="GO" id="GO:0010499">
    <property type="term" value="P:proteasomal ubiquitin-independent protein catabolic process"/>
    <property type="evidence" value="ECO:0007669"/>
    <property type="project" value="UniProtKB-ARBA"/>
</dbReference>
<protein>
    <submittedName>
        <fullName evidence="5">Proteasome core particle subunit beta 6</fullName>
    </submittedName>
</protein>
<dbReference type="FunFam" id="3.60.20.10:FF:000027">
    <property type="entry name" value="Proteasome subunit beta type-6"/>
    <property type="match status" value="1"/>
</dbReference>
<name>A0AAV5RD97_STABA</name>
<dbReference type="Gene3D" id="3.60.20.10">
    <property type="entry name" value="Glutamine Phosphoribosylpyrophosphate, subunit 1, domain 1"/>
    <property type="match status" value="1"/>
</dbReference>
<dbReference type="InterPro" id="IPR023333">
    <property type="entry name" value="Proteasome_suB-type"/>
</dbReference>
<organism evidence="5 6">
    <name type="scientific">Starmerella bacillaris</name>
    <name type="common">Yeast</name>
    <name type="synonym">Candida zemplinina</name>
    <dbReference type="NCBI Taxonomy" id="1247836"/>
    <lineage>
        <taxon>Eukaryota</taxon>
        <taxon>Fungi</taxon>
        <taxon>Dikarya</taxon>
        <taxon>Ascomycota</taxon>
        <taxon>Saccharomycotina</taxon>
        <taxon>Dipodascomycetes</taxon>
        <taxon>Dipodascales</taxon>
        <taxon>Trichomonascaceae</taxon>
        <taxon>Starmerella</taxon>
    </lineage>
</organism>
<dbReference type="GO" id="GO:0043161">
    <property type="term" value="P:proteasome-mediated ubiquitin-dependent protein catabolic process"/>
    <property type="evidence" value="ECO:0007669"/>
    <property type="project" value="UniProtKB-ARBA"/>
</dbReference>
<dbReference type="PROSITE" id="PS51476">
    <property type="entry name" value="PROTEASOME_BETA_2"/>
    <property type="match status" value="1"/>
</dbReference>
<proteinExistence type="predicted"/>
<keyword evidence="6" id="KW-1185">Reference proteome</keyword>
<dbReference type="GO" id="GO:0005839">
    <property type="term" value="C:proteasome core complex"/>
    <property type="evidence" value="ECO:0007669"/>
    <property type="project" value="InterPro"/>
</dbReference>
<dbReference type="EMBL" id="BTGC01000001">
    <property type="protein sequence ID" value="GMM49428.1"/>
    <property type="molecule type" value="Genomic_DNA"/>
</dbReference>
<dbReference type="AlphaFoldDB" id="A0AAV5RD97"/>
<evidence type="ECO:0000256" key="1">
    <source>
        <dbReference type="ARBA" id="ARBA00004123"/>
    </source>
</evidence>
<evidence type="ECO:0000313" key="6">
    <source>
        <dbReference type="Proteomes" id="UP001362899"/>
    </source>
</evidence>
<evidence type="ECO:0000313" key="5">
    <source>
        <dbReference type="EMBL" id="GMM49428.1"/>
    </source>
</evidence>
<gene>
    <name evidence="5" type="ORF">DASB73_003860</name>
</gene>
<dbReference type="Proteomes" id="UP001362899">
    <property type="component" value="Unassembled WGS sequence"/>
</dbReference>
<dbReference type="InterPro" id="IPR001353">
    <property type="entry name" value="Proteasome_sua/b"/>
</dbReference>
<dbReference type="InterPro" id="IPR029055">
    <property type="entry name" value="Ntn_hydrolases_N"/>
</dbReference>